<reference evidence="1 2" key="2">
    <citation type="journal article" date="2012" name="Proc. Natl. Acad. Sci. U.S.A.">
        <title>Antigenic diversity is generated by distinct evolutionary mechanisms in African trypanosome species.</title>
        <authorList>
            <person name="Jackson A.P."/>
            <person name="Berry A."/>
            <person name="Aslett M."/>
            <person name="Allison H.C."/>
            <person name="Burton P."/>
            <person name="Vavrova-Anderson J."/>
            <person name="Brown R."/>
            <person name="Browne H."/>
            <person name="Corton N."/>
            <person name="Hauser H."/>
            <person name="Gamble J."/>
            <person name="Gilderthorp R."/>
            <person name="Marcello L."/>
            <person name="McQuillan J."/>
            <person name="Otto T.D."/>
            <person name="Quail M.A."/>
            <person name="Sanders M.J."/>
            <person name="van Tonder A."/>
            <person name="Ginger M.L."/>
            <person name="Field M.C."/>
            <person name="Barry J.D."/>
            <person name="Hertz-Fowler C."/>
            <person name="Berriman M."/>
        </authorList>
    </citation>
    <scope>NUCLEOTIDE SEQUENCE [LARGE SCALE GENOMIC DNA]</scope>
    <source>
        <strain evidence="1 2">IL3000</strain>
    </source>
</reference>
<organism evidence="1 2">
    <name type="scientific">Trypanosoma congolense (strain IL3000)</name>
    <dbReference type="NCBI Taxonomy" id="1068625"/>
    <lineage>
        <taxon>Eukaryota</taxon>
        <taxon>Discoba</taxon>
        <taxon>Euglenozoa</taxon>
        <taxon>Kinetoplastea</taxon>
        <taxon>Metakinetoplastina</taxon>
        <taxon>Trypanosomatida</taxon>
        <taxon>Trypanosomatidae</taxon>
        <taxon>Trypanosoma</taxon>
        <taxon>Nannomonas</taxon>
    </lineage>
</organism>
<reference evidence="2" key="1">
    <citation type="submission" date="2011-07" db="EMBL/GenBank/DDBJ databases">
        <title>Divergent evolution of antigenic variation in African trypanosomes.</title>
        <authorList>
            <person name="Jackson A.P."/>
            <person name="Berry A."/>
            <person name="Allison H.C."/>
            <person name="Burton P."/>
            <person name="Anderson J."/>
            <person name="Aslett M."/>
            <person name="Brown R."/>
            <person name="Corton N."/>
            <person name="Harris D."/>
            <person name="Hauser H."/>
            <person name="Gamble J."/>
            <person name="Gilderthorp R."/>
            <person name="McQuillan J."/>
            <person name="Quail M.A."/>
            <person name="Sanders M."/>
            <person name="Van Tonder A."/>
            <person name="Ginger M.L."/>
            <person name="Donelson J.E."/>
            <person name="Field M.C."/>
            <person name="Barry J.D."/>
            <person name="Berriman M."/>
            <person name="Hertz-Fowler C."/>
        </authorList>
    </citation>
    <scope>NUCLEOTIDE SEQUENCE [LARGE SCALE GENOMIC DNA]</scope>
    <source>
        <strain evidence="2">IL3000</strain>
    </source>
</reference>
<evidence type="ECO:0000313" key="1">
    <source>
        <dbReference type="EMBL" id="CCD11676.1"/>
    </source>
</evidence>
<name>F9W3G0_TRYCI</name>
<comment type="caution">
    <text evidence="1">The sequence shown here is derived from an EMBL/GenBank/DDBJ whole genome shotgun (WGS) entry which is preliminary data.</text>
</comment>
<dbReference type="Proteomes" id="UP000000702">
    <property type="component" value="Unassembled WGS sequence"/>
</dbReference>
<protein>
    <submittedName>
        <fullName evidence="1">WGS project CAEQ00000000 data, annotated contig 1049</fullName>
    </submittedName>
</protein>
<gene>
    <name evidence="1" type="ORF">TCIL3000_0_26360</name>
</gene>
<accession>F9W3G0</accession>
<sequence length="152" mass="16582">MNSSKRPAELAAKAEALDASFSSLSTSFLVLSHSFLTCRNRRPVILHASEPIPLDLDWMNLDCHSSSFISRCVIFAAPSYTCCVAQGVTSFKVLLKVHMAAPALVGMALGVFPVLSTGDHARKTPTSYNHFKRSSIATDLYLIFSVCLPILY</sequence>
<keyword evidence="2" id="KW-1185">Reference proteome</keyword>
<proteinExistence type="predicted"/>
<dbReference type="EMBL" id="CAEQ01000406">
    <property type="protein sequence ID" value="CCD11676.1"/>
    <property type="molecule type" value="Genomic_DNA"/>
</dbReference>
<dbReference type="VEuPathDB" id="TriTrypDB:TcIL3000_0_26360"/>
<evidence type="ECO:0000313" key="2">
    <source>
        <dbReference type="Proteomes" id="UP000000702"/>
    </source>
</evidence>
<dbReference type="AlphaFoldDB" id="F9W3G0"/>